<feature type="signal peptide" evidence="2">
    <location>
        <begin position="1"/>
        <end position="18"/>
    </location>
</feature>
<sequence>MAVAMLVVTLHLMQKVLSSPEKTDRVINDPEVEGEVIRCYGVGAGGGRRKKRDKNIPFILKHFFKDIANDPRKGHAGILAEYEKLKIEHNRKRKDVGDAGEGCSSSKILKQSTFPAISPKSVNFDKLLVNFLMDTMSPISIVENESFKVLIEGAQQLSVSPKIMCSQTCNKKIAEQYTEYIEYTKEQLRKVEFICTTADISSSSKRSYLGVTAHWMDSDKFNRKSVTLACRRFKETHSYDKVAELIAEIHSEFDLKLSKIIKTITDNGSNMVKAFRICGQDSDTGISDKTFIQNIDVMHDNIDDGDDDNVLTLRQFPESFEEFEELQLPNHERRYERFYKLEEPKAKDGIIASVTYPFFKMKCVPKANREYIKEIFVSEVGKIKLEDEKSSQVQHTDSNKKKERTESYYMFVEDSDSSAASDNVNTSTIDLETLQYLKDEDNTLESLNSYPNEELLFFLPSRVEIGRVRNQELDQDRNRLWDQNKNLDRDWNWNMKKSELAAKAGSELELLLNRDWVQNRE</sequence>
<organism evidence="3 4">
    <name type="scientific">Eumeta variegata</name>
    <name type="common">Bagworm moth</name>
    <name type="synonym">Eumeta japonica</name>
    <dbReference type="NCBI Taxonomy" id="151549"/>
    <lineage>
        <taxon>Eukaryota</taxon>
        <taxon>Metazoa</taxon>
        <taxon>Ecdysozoa</taxon>
        <taxon>Arthropoda</taxon>
        <taxon>Hexapoda</taxon>
        <taxon>Insecta</taxon>
        <taxon>Pterygota</taxon>
        <taxon>Neoptera</taxon>
        <taxon>Endopterygota</taxon>
        <taxon>Lepidoptera</taxon>
        <taxon>Glossata</taxon>
        <taxon>Ditrysia</taxon>
        <taxon>Tineoidea</taxon>
        <taxon>Psychidae</taxon>
        <taxon>Oiketicinae</taxon>
        <taxon>Eumeta</taxon>
    </lineage>
</organism>
<protein>
    <submittedName>
        <fullName evidence="3">Uncharacterized protein</fullName>
    </submittedName>
</protein>
<keyword evidence="2" id="KW-0732">Signal</keyword>
<dbReference type="PANTHER" id="PTHR47501">
    <property type="entry name" value="TRANSPOSASE-RELATED"/>
    <property type="match status" value="1"/>
</dbReference>
<dbReference type="Proteomes" id="UP000299102">
    <property type="component" value="Unassembled WGS sequence"/>
</dbReference>
<reference evidence="3 4" key="1">
    <citation type="journal article" date="2019" name="Commun. Biol.">
        <title>The bagworm genome reveals a unique fibroin gene that provides high tensile strength.</title>
        <authorList>
            <person name="Kono N."/>
            <person name="Nakamura H."/>
            <person name="Ohtoshi R."/>
            <person name="Tomita M."/>
            <person name="Numata K."/>
            <person name="Arakawa K."/>
        </authorList>
    </citation>
    <scope>NUCLEOTIDE SEQUENCE [LARGE SCALE GENOMIC DNA]</scope>
</reference>
<dbReference type="AlphaFoldDB" id="A0A4C1U263"/>
<evidence type="ECO:0000256" key="1">
    <source>
        <dbReference type="SAM" id="MobiDB-lite"/>
    </source>
</evidence>
<keyword evidence="4" id="KW-1185">Reference proteome</keyword>
<dbReference type="STRING" id="151549.A0A4C1U263"/>
<dbReference type="SUPFAM" id="SSF53098">
    <property type="entry name" value="Ribonuclease H-like"/>
    <property type="match status" value="1"/>
</dbReference>
<evidence type="ECO:0000256" key="2">
    <source>
        <dbReference type="SAM" id="SignalP"/>
    </source>
</evidence>
<feature type="compositionally biased region" description="Basic and acidic residues" evidence="1">
    <location>
        <begin position="397"/>
        <end position="406"/>
    </location>
</feature>
<dbReference type="OrthoDB" id="7239843at2759"/>
<feature type="region of interest" description="Disordered" evidence="1">
    <location>
        <begin position="387"/>
        <end position="406"/>
    </location>
</feature>
<dbReference type="InterPro" id="IPR012337">
    <property type="entry name" value="RNaseH-like_sf"/>
</dbReference>
<gene>
    <name evidence="3" type="ORF">EVAR_10615_1</name>
</gene>
<dbReference type="PANTHER" id="PTHR47501:SF5">
    <property type="entry name" value="HAT C-TERMINAL DIMERISATION DOMAIN-CONTAINING PROTEIN"/>
    <property type="match status" value="1"/>
</dbReference>
<accession>A0A4C1U263</accession>
<comment type="caution">
    <text evidence="3">The sequence shown here is derived from an EMBL/GenBank/DDBJ whole genome shotgun (WGS) entry which is preliminary data.</text>
</comment>
<evidence type="ECO:0000313" key="4">
    <source>
        <dbReference type="Proteomes" id="UP000299102"/>
    </source>
</evidence>
<evidence type="ECO:0000313" key="3">
    <source>
        <dbReference type="EMBL" id="GBP20350.1"/>
    </source>
</evidence>
<dbReference type="EMBL" id="BGZK01000117">
    <property type="protein sequence ID" value="GBP20350.1"/>
    <property type="molecule type" value="Genomic_DNA"/>
</dbReference>
<name>A0A4C1U263_EUMVA</name>
<feature type="chain" id="PRO_5020034313" evidence="2">
    <location>
        <begin position="19"/>
        <end position="521"/>
    </location>
</feature>
<proteinExistence type="predicted"/>